<dbReference type="PRINTS" id="PR00743">
    <property type="entry name" value="GLHYDRLASE36"/>
</dbReference>
<proteinExistence type="predicted"/>
<dbReference type="InterPro" id="IPR002252">
    <property type="entry name" value="Glyco_hydro_36"/>
</dbReference>
<keyword evidence="3" id="KW-0378">Hydrolase</keyword>
<dbReference type="InterPro" id="IPR013780">
    <property type="entry name" value="Glyco_hydro_b"/>
</dbReference>
<keyword evidence="8" id="KW-1185">Reference proteome</keyword>
<dbReference type="InterPro" id="IPR031705">
    <property type="entry name" value="Glyco_hydro_36_C"/>
</dbReference>
<comment type="caution">
    <text evidence="7">The sequence shown here is derived from an EMBL/GenBank/DDBJ whole genome shotgun (WGS) entry which is preliminary data.</text>
</comment>
<dbReference type="InterPro" id="IPR017853">
    <property type="entry name" value="GH"/>
</dbReference>
<dbReference type="Pfam" id="PF02065">
    <property type="entry name" value="Melibiase"/>
    <property type="match status" value="1"/>
</dbReference>
<dbReference type="EMBL" id="VDFO01000017">
    <property type="protein sequence ID" value="MQS97377.1"/>
    <property type="molecule type" value="Genomic_DNA"/>
</dbReference>
<evidence type="ECO:0000256" key="4">
    <source>
        <dbReference type="ARBA" id="ARBA00023295"/>
    </source>
</evidence>
<dbReference type="PANTHER" id="PTHR43053">
    <property type="entry name" value="GLYCOSIDASE FAMILY 31"/>
    <property type="match status" value="1"/>
</dbReference>
<dbReference type="GO" id="GO:0004557">
    <property type="term" value="F:alpha-galactosidase activity"/>
    <property type="evidence" value="ECO:0007669"/>
    <property type="project" value="UniProtKB-EC"/>
</dbReference>
<evidence type="ECO:0000313" key="7">
    <source>
        <dbReference type="EMBL" id="MQS97377.1"/>
    </source>
</evidence>
<evidence type="ECO:0000256" key="1">
    <source>
        <dbReference type="ARBA" id="ARBA00001255"/>
    </source>
</evidence>
<protein>
    <recommendedName>
        <fullName evidence="2">alpha-galactosidase</fullName>
        <ecNumber evidence="2">3.2.1.22</ecNumber>
    </recommendedName>
</protein>
<dbReference type="InterPro" id="IPR050985">
    <property type="entry name" value="Alpha-glycosidase_related"/>
</dbReference>
<evidence type="ECO:0000256" key="3">
    <source>
        <dbReference type="ARBA" id="ARBA00022801"/>
    </source>
</evidence>
<keyword evidence="4" id="KW-0326">Glycosidase</keyword>
<dbReference type="InterPro" id="IPR038417">
    <property type="entry name" value="Alpga-gal_N_sf"/>
</dbReference>
<dbReference type="InterPro" id="IPR013785">
    <property type="entry name" value="Aldolase_TIM"/>
</dbReference>
<dbReference type="EC" id="3.2.1.22" evidence="2"/>
<feature type="domain" description="Glycosyl hydrolase family 36 N-terminal" evidence="6">
    <location>
        <begin position="4"/>
        <end position="99"/>
    </location>
</feature>
<dbReference type="PANTHER" id="PTHR43053:SF3">
    <property type="entry name" value="ALPHA-GALACTOSIDASE C-RELATED"/>
    <property type="match status" value="1"/>
</dbReference>
<feature type="domain" description="Glycosyl hydrolase family 36 C-terminal" evidence="5">
    <location>
        <begin position="465"/>
        <end position="539"/>
    </location>
</feature>
<dbReference type="InterPro" id="IPR031704">
    <property type="entry name" value="Glyco_hydro_36_N"/>
</dbReference>
<dbReference type="AlphaFoldDB" id="A0A5P0ZWP5"/>
<dbReference type="CDD" id="cd14791">
    <property type="entry name" value="GH36"/>
    <property type="match status" value="1"/>
</dbReference>
<dbReference type="OrthoDB" id="9758822at2"/>
<evidence type="ECO:0000259" key="5">
    <source>
        <dbReference type="Pfam" id="PF16874"/>
    </source>
</evidence>
<comment type="catalytic activity">
    <reaction evidence="1">
        <text>Hydrolysis of terminal, non-reducing alpha-D-galactose residues in alpha-D-galactosides, including galactose oligosaccharides, galactomannans and galactolipids.</text>
        <dbReference type="EC" id="3.2.1.22"/>
    </reaction>
</comment>
<dbReference type="Gene3D" id="2.70.98.60">
    <property type="entry name" value="alpha-galactosidase from lactobacil brevis"/>
    <property type="match status" value="1"/>
</dbReference>
<dbReference type="RefSeq" id="WP_153522239.1">
    <property type="nucleotide sequence ID" value="NZ_VDFO01000017.1"/>
</dbReference>
<dbReference type="Proteomes" id="UP000371423">
    <property type="component" value="Unassembled WGS sequence"/>
</dbReference>
<organism evidence="7 8">
    <name type="scientific">Companilactobacillus halodurans</name>
    <dbReference type="NCBI Taxonomy" id="2584183"/>
    <lineage>
        <taxon>Bacteria</taxon>
        <taxon>Bacillati</taxon>
        <taxon>Bacillota</taxon>
        <taxon>Bacilli</taxon>
        <taxon>Lactobacillales</taxon>
        <taxon>Lactobacillaceae</taxon>
        <taxon>Companilactobacillus</taxon>
    </lineage>
</organism>
<dbReference type="Pfam" id="PF16875">
    <property type="entry name" value="Glyco_hydro_36N"/>
    <property type="match status" value="1"/>
</dbReference>
<dbReference type="FunFam" id="3.20.20.70:FF:000118">
    <property type="entry name" value="Alpha-galactosidase"/>
    <property type="match status" value="1"/>
</dbReference>
<dbReference type="Gene3D" id="2.60.40.1180">
    <property type="entry name" value="Golgi alpha-mannosidase II"/>
    <property type="match status" value="1"/>
</dbReference>
<evidence type="ECO:0000313" key="8">
    <source>
        <dbReference type="Proteomes" id="UP000371423"/>
    </source>
</evidence>
<dbReference type="Pfam" id="PF16874">
    <property type="entry name" value="Glyco_hydro_36C"/>
    <property type="match status" value="1"/>
</dbReference>
<evidence type="ECO:0000256" key="2">
    <source>
        <dbReference type="ARBA" id="ARBA00012755"/>
    </source>
</evidence>
<reference evidence="7 8" key="1">
    <citation type="journal article" date="2019" name="Syst. Appl. Microbiol.">
        <title>Polyphasic characterization of two novel Lactobacillus spp. isolated from blown salami packages: Description of Lactobacillus halodurans sp. nov. and Lactobacillus salsicarnum sp. nov.</title>
        <authorList>
            <person name="Schuster J.A."/>
            <person name="Klingl A."/>
            <person name="Vogel R.F."/>
            <person name="Ehrmann M.A."/>
        </authorList>
    </citation>
    <scope>NUCLEOTIDE SEQUENCE [LARGE SCALE GENOMIC DNA]</scope>
    <source>
        <strain evidence="7 8">TMW 1.1920</strain>
    </source>
</reference>
<evidence type="ECO:0000259" key="6">
    <source>
        <dbReference type="Pfam" id="PF16875"/>
    </source>
</evidence>
<dbReference type="SUPFAM" id="SSF51445">
    <property type="entry name" value="(Trans)glycosidases"/>
    <property type="match status" value="1"/>
</dbReference>
<sequence length="542" mass="61522">MDSTDLVHFHGRWGAERNYERLPLSHNVTSFGSNYGVSSSKENPGFLLVGKNTNETDGYCYGFNLVYSGNFRATAEQGALGQSRVTLGLGDDQFSWKLEPGELFESPEAVMSFSGYGMTNLSHNFHDVIRNNLCRSKYEKARRPVLVNNWEATEFDFTGKKLLQIAKAAKGIGADLFVMDDGWFGNRYDDNRALGDWFVNEKKLGCSLNELVKKINAMGLDFGMWFEPEMISEDSELYRHHPDWALNFPQRKALLDRNQLVLDLSREEVRDYLFERISAVLDSANVSYIKWDMNRPITDWYSKNLTKGRQGELQHRYILGLYELFGRVTRKYPDVLIEGCSAGGARFDLGMLSYEPQIWTSDNTDPINRLGIQYGTSFFYPVSAMGSHISDSPNQQNGRVTPFSTRAAVAMCGTFGYELDITKFSDEQKEQAKKYTKLYKKVQDMTCNGDYYRLASPFDRSNDLVAWQVVSKDKSESFLTVVVTNVVANASFVYVQLRGLEASDNYEVNGEIYSGAALMNAGLKLGRFKGDYPSQQIYIKEV</sequence>
<dbReference type="Gene3D" id="3.20.20.70">
    <property type="entry name" value="Aldolase class I"/>
    <property type="match status" value="1"/>
</dbReference>
<gene>
    <name evidence="7" type="ORF">FHL05_05670</name>
</gene>
<accession>A0A5P0ZWP5</accession>
<name>A0A5P0ZWP5_9LACO</name>
<dbReference type="GO" id="GO:0016052">
    <property type="term" value="P:carbohydrate catabolic process"/>
    <property type="evidence" value="ECO:0007669"/>
    <property type="project" value="InterPro"/>
</dbReference>